<sequence>MYPTISTGTKKVDLAGDDVEGIQVLYGSNPNYNGSTTATTTRRPGEREMEKEEMAAAVEEGEGVERREVRKRRRERGKERRGADVAPKFA</sequence>
<name>A0ACB7ZLX2_9ERIC</name>
<organism evidence="1 2">
    <name type="scientific">Vaccinium darrowii</name>
    <dbReference type="NCBI Taxonomy" id="229202"/>
    <lineage>
        <taxon>Eukaryota</taxon>
        <taxon>Viridiplantae</taxon>
        <taxon>Streptophyta</taxon>
        <taxon>Embryophyta</taxon>
        <taxon>Tracheophyta</taxon>
        <taxon>Spermatophyta</taxon>
        <taxon>Magnoliopsida</taxon>
        <taxon>eudicotyledons</taxon>
        <taxon>Gunneridae</taxon>
        <taxon>Pentapetalae</taxon>
        <taxon>asterids</taxon>
        <taxon>Ericales</taxon>
        <taxon>Ericaceae</taxon>
        <taxon>Vaccinioideae</taxon>
        <taxon>Vaccinieae</taxon>
        <taxon>Vaccinium</taxon>
    </lineage>
</organism>
<proteinExistence type="predicted"/>
<evidence type="ECO:0000313" key="1">
    <source>
        <dbReference type="EMBL" id="KAH7866501.1"/>
    </source>
</evidence>
<comment type="caution">
    <text evidence="1">The sequence shown here is derived from an EMBL/GenBank/DDBJ whole genome shotgun (WGS) entry which is preliminary data.</text>
</comment>
<dbReference type="Proteomes" id="UP000828048">
    <property type="component" value="Chromosome 9"/>
</dbReference>
<accession>A0ACB7ZLX2</accession>
<reference evidence="1 2" key="1">
    <citation type="journal article" date="2021" name="Hortic Res">
        <title>High-quality reference genome and annotation aids understanding of berry development for evergreen blueberry (Vaccinium darrowii).</title>
        <authorList>
            <person name="Yu J."/>
            <person name="Hulse-Kemp A.M."/>
            <person name="Babiker E."/>
            <person name="Staton M."/>
        </authorList>
    </citation>
    <scope>NUCLEOTIDE SEQUENCE [LARGE SCALE GENOMIC DNA]</scope>
    <source>
        <strain evidence="2">cv. NJ 8807/NJ 8810</strain>
        <tissue evidence="1">Young leaf</tissue>
    </source>
</reference>
<dbReference type="EMBL" id="CM037159">
    <property type="protein sequence ID" value="KAH7866501.1"/>
    <property type="molecule type" value="Genomic_DNA"/>
</dbReference>
<keyword evidence="2" id="KW-1185">Reference proteome</keyword>
<gene>
    <name evidence="1" type="ORF">Vadar_021231</name>
</gene>
<protein>
    <submittedName>
        <fullName evidence="1">Uncharacterized protein</fullName>
    </submittedName>
</protein>
<evidence type="ECO:0000313" key="2">
    <source>
        <dbReference type="Proteomes" id="UP000828048"/>
    </source>
</evidence>